<dbReference type="AlphaFoldDB" id="A0AAJ0DBK8"/>
<dbReference type="Proteomes" id="UP001271007">
    <property type="component" value="Unassembled WGS sequence"/>
</dbReference>
<protein>
    <recommendedName>
        <fullName evidence="2">DUF6604 domain-containing protein</fullName>
    </recommendedName>
</protein>
<name>A0AAJ0DBK8_9PEZI</name>
<gene>
    <name evidence="3" type="ORF">LTR09_011542</name>
</gene>
<keyword evidence="4" id="KW-1185">Reference proteome</keyword>
<evidence type="ECO:0000256" key="1">
    <source>
        <dbReference type="SAM" id="MobiDB-lite"/>
    </source>
</evidence>
<reference evidence="3" key="1">
    <citation type="submission" date="2023-04" db="EMBL/GenBank/DDBJ databases">
        <title>Black Yeasts Isolated from many extreme environments.</title>
        <authorList>
            <person name="Coleine C."/>
            <person name="Stajich J.E."/>
            <person name="Selbmann L."/>
        </authorList>
    </citation>
    <scope>NUCLEOTIDE SEQUENCE</scope>
    <source>
        <strain evidence="3">CCFEE 5312</strain>
    </source>
</reference>
<dbReference type="PANTHER" id="PTHR38795">
    <property type="entry name" value="DUF6604 DOMAIN-CONTAINING PROTEIN"/>
    <property type="match status" value="1"/>
</dbReference>
<dbReference type="EMBL" id="JAWDJX010000070">
    <property type="protein sequence ID" value="KAK3047028.1"/>
    <property type="molecule type" value="Genomic_DNA"/>
</dbReference>
<dbReference type="PANTHER" id="PTHR38795:SF1">
    <property type="entry name" value="DUF6604 DOMAIN-CONTAINING PROTEIN"/>
    <property type="match status" value="1"/>
</dbReference>
<sequence>MGDIRTQGATGDSGHLHFLNILEQVELILRQSEVTENPPDIHCLPPEVTEQYVNRFAYLDLHAPAASYEDESDPPSSIAQPDTGHKDFVGEEPQEDDIEESTFACHCFLRDWHAIKQYVGSLWSDYPDGKLSLITAAVASNAAFDTIERLHYALSEKFPKYKHYEGLEGLLLEDDNLGGFPPPRNMPRKMPDRAVDLKVFQSPPPGRECFALLKFMSDIHKKDTTVIDFPDVDSDFDWTQKCADDNATRDPPTIVAVLARFLRDMRAYCCALGGIDKPLDQLTLYASEFYETNEVTVRLVLACEIFVDIFFILRQNIFSPFVALGEAAKRASNSLKRYDVHVRVLGSDLRNEQLDEVFGALRTFVERCVERDMIAEFRLKGGEQWKHKRLGAFCLLKHHPILCGIMRFNIDRKMYHIGTSLSTS</sequence>
<organism evidence="3 4">
    <name type="scientific">Extremus antarcticus</name>
    <dbReference type="NCBI Taxonomy" id="702011"/>
    <lineage>
        <taxon>Eukaryota</taxon>
        <taxon>Fungi</taxon>
        <taxon>Dikarya</taxon>
        <taxon>Ascomycota</taxon>
        <taxon>Pezizomycotina</taxon>
        <taxon>Dothideomycetes</taxon>
        <taxon>Dothideomycetidae</taxon>
        <taxon>Mycosphaerellales</taxon>
        <taxon>Extremaceae</taxon>
        <taxon>Extremus</taxon>
    </lineage>
</organism>
<dbReference type="InterPro" id="IPR046539">
    <property type="entry name" value="DUF6604"/>
</dbReference>
<evidence type="ECO:0000313" key="4">
    <source>
        <dbReference type="Proteomes" id="UP001271007"/>
    </source>
</evidence>
<accession>A0AAJ0DBK8</accession>
<comment type="caution">
    <text evidence="3">The sequence shown here is derived from an EMBL/GenBank/DDBJ whole genome shotgun (WGS) entry which is preliminary data.</text>
</comment>
<dbReference type="Pfam" id="PF20253">
    <property type="entry name" value="DUF6604"/>
    <property type="match status" value="1"/>
</dbReference>
<proteinExistence type="predicted"/>
<evidence type="ECO:0000259" key="2">
    <source>
        <dbReference type="Pfam" id="PF20253"/>
    </source>
</evidence>
<feature type="region of interest" description="Disordered" evidence="1">
    <location>
        <begin position="67"/>
        <end position="95"/>
    </location>
</feature>
<feature type="domain" description="DUF6604" evidence="2">
    <location>
        <begin position="10"/>
        <end position="154"/>
    </location>
</feature>
<evidence type="ECO:0000313" key="3">
    <source>
        <dbReference type="EMBL" id="KAK3047028.1"/>
    </source>
</evidence>